<evidence type="ECO:0000256" key="1">
    <source>
        <dbReference type="ARBA" id="ARBA00004370"/>
    </source>
</evidence>
<evidence type="ECO:0000259" key="3">
    <source>
        <dbReference type="Pfam" id="PF00144"/>
    </source>
</evidence>
<dbReference type="EMBL" id="BJXX01000173">
    <property type="protein sequence ID" value="GEN36252.1"/>
    <property type="molecule type" value="Genomic_DNA"/>
</dbReference>
<dbReference type="InterPro" id="IPR050491">
    <property type="entry name" value="AmpC-like"/>
</dbReference>
<dbReference type="PANTHER" id="PTHR46825:SF11">
    <property type="entry name" value="PENICILLIN-BINDING PROTEIN 4"/>
    <property type="match status" value="1"/>
</dbReference>
<dbReference type="Gene3D" id="3.40.710.10">
    <property type="entry name" value="DD-peptidase/beta-lactamase superfamily"/>
    <property type="match status" value="1"/>
</dbReference>
<dbReference type="InterPro" id="IPR001466">
    <property type="entry name" value="Beta-lactam-related"/>
</dbReference>
<proteinExistence type="predicted"/>
<comment type="caution">
    <text evidence="4">The sequence shown here is derived from an EMBL/GenBank/DDBJ whole genome shotgun (WGS) entry which is preliminary data.</text>
</comment>
<organism evidence="4 5">
    <name type="scientific">Aneurinibacillus danicus</name>
    <dbReference type="NCBI Taxonomy" id="267746"/>
    <lineage>
        <taxon>Bacteria</taxon>
        <taxon>Bacillati</taxon>
        <taxon>Bacillota</taxon>
        <taxon>Bacilli</taxon>
        <taxon>Bacillales</taxon>
        <taxon>Paenibacillaceae</taxon>
        <taxon>Aneurinibacillus group</taxon>
        <taxon>Aneurinibacillus</taxon>
    </lineage>
</organism>
<gene>
    <name evidence="4" type="ORF">ADA01nite_37120</name>
</gene>
<evidence type="ECO:0000256" key="2">
    <source>
        <dbReference type="ARBA" id="ARBA00023136"/>
    </source>
</evidence>
<name>A0A511VGA2_9BACL</name>
<dbReference type="InterPro" id="IPR012338">
    <property type="entry name" value="Beta-lactam/transpept-like"/>
</dbReference>
<accession>A0A511VGA2</accession>
<dbReference type="Proteomes" id="UP000321157">
    <property type="component" value="Unassembled WGS sequence"/>
</dbReference>
<keyword evidence="4" id="KW-0378">Hydrolase</keyword>
<evidence type="ECO:0000313" key="4">
    <source>
        <dbReference type="EMBL" id="GEN36252.1"/>
    </source>
</evidence>
<keyword evidence="5" id="KW-1185">Reference proteome</keyword>
<dbReference type="Pfam" id="PF00144">
    <property type="entry name" value="Beta-lactamase"/>
    <property type="match status" value="1"/>
</dbReference>
<protein>
    <submittedName>
        <fullName evidence="4">Serine hydrolase</fullName>
    </submittedName>
</protein>
<dbReference type="GO" id="GO:0016020">
    <property type="term" value="C:membrane"/>
    <property type="evidence" value="ECO:0007669"/>
    <property type="project" value="UniProtKB-SubCell"/>
</dbReference>
<dbReference type="SUPFAM" id="SSF56601">
    <property type="entry name" value="beta-lactamase/transpeptidase-like"/>
    <property type="match status" value="1"/>
</dbReference>
<keyword evidence="2" id="KW-0472">Membrane</keyword>
<feature type="domain" description="Beta-lactamase-related" evidence="3">
    <location>
        <begin position="58"/>
        <end position="344"/>
    </location>
</feature>
<dbReference type="AlphaFoldDB" id="A0A511VGA2"/>
<dbReference type="PANTHER" id="PTHR46825">
    <property type="entry name" value="D-ALANYL-D-ALANINE-CARBOXYPEPTIDASE/ENDOPEPTIDASE AMPH"/>
    <property type="match status" value="1"/>
</dbReference>
<dbReference type="GO" id="GO:0016787">
    <property type="term" value="F:hydrolase activity"/>
    <property type="evidence" value="ECO:0007669"/>
    <property type="project" value="UniProtKB-KW"/>
</dbReference>
<reference evidence="4 5" key="1">
    <citation type="submission" date="2019-07" db="EMBL/GenBank/DDBJ databases">
        <title>Whole genome shotgun sequence of Aneurinibacillus danicus NBRC 102444.</title>
        <authorList>
            <person name="Hosoyama A."/>
            <person name="Uohara A."/>
            <person name="Ohji S."/>
            <person name="Ichikawa N."/>
        </authorList>
    </citation>
    <scope>NUCLEOTIDE SEQUENCE [LARGE SCALE GENOMIC DNA]</scope>
    <source>
        <strain evidence="4 5">NBRC 102444</strain>
    </source>
</reference>
<sequence>MVVSFFLAFSFFPVSLLQHEHEGRIRLGQTKAESFTPVTTGVKNETNQENKELATRLDTYVKKQLAMDNFHGTVLVASGDTILLKRGYGYADGKKKIPNAPNQKFAIGSLTKAFTAMAILQLHEQHLLDINQPIERFFPDYPFAKEVTIHHLLTHSSGLPRNRGSKEYEELTLLYPPGTGQNYSNEGYILLGKIIEQVSGMSYGDYITTHIFKPLHMDDSGFDLSRRRVLNKASGHKKIQGVWVALGMDYGSRFSSGGLYSTVEDLYKWDRALYTGKLVSEPLRKRMFTPQMKEYGYGWHIQKEADRIIAEHGGYVLGYSAEIVRDMTSKSVVILLSNHGDTGMKEMAETMLEMVEEAKQTSPEKGAEKKPIL</sequence>
<evidence type="ECO:0000313" key="5">
    <source>
        <dbReference type="Proteomes" id="UP000321157"/>
    </source>
</evidence>
<comment type="subcellular location">
    <subcellularLocation>
        <location evidence="1">Membrane</location>
    </subcellularLocation>
</comment>